<dbReference type="PANTHER" id="PTHR31672">
    <property type="entry name" value="BNACNNG10540D PROTEIN"/>
    <property type="match status" value="1"/>
</dbReference>
<dbReference type="CDD" id="cd22157">
    <property type="entry name" value="F-box_AtFBW1-like"/>
    <property type="match status" value="1"/>
</dbReference>
<dbReference type="InterPro" id="IPR050796">
    <property type="entry name" value="SCF_F-box_component"/>
</dbReference>
<proteinExistence type="predicted"/>
<dbReference type="AlphaFoldDB" id="A0A2K3LAF5"/>
<dbReference type="EMBL" id="ASHM01032081">
    <property type="protein sequence ID" value="PNX77276.1"/>
    <property type="molecule type" value="Genomic_DNA"/>
</dbReference>
<protein>
    <submittedName>
        <fullName evidence="2">F-box protein</fullName>
    </submittedName>
</protein>
<organism evidence="2 5">
    <name type="scientific">Trifolium pratense</name>
    <name type="common">Red clover</name>
    <dbReference type="NCBI Taxonomy" id="57577"/>
    <lineage>
        <taxon>Eukaryota</taxon>
        <taxon>Viridiplantae</taxon>
        <taxon>Streptophyta</taxon>
        <taxon>Embryophyta</taxon>
        <taxon>Tracheophyta</taxon>
        <taxon>Spermatophyta</taxon>
        <taxon>Magnoliopsida</taxon>
        <taxon>eudicotyledons</taxon>
        <taxon>Gunneridae</taxon>
        <taxon>Pentapetalae</taxon>
        <taxon>rosids</taxon>
        <taxon>fabids</taxon>
        <taxon>Fabales</taxon>
        <taxon>Fabaceae</taxon>
        <taxon>Papilionoideae</taxon>
        <taxon>50 kb inversion clade</taxon>
        <taxon>NPAAA clade</taxon>
        <taxon>Hologalegina</taxon>
        <taxon>IRL clade</taxon>
        <taxon>Trifolieae</taxon>
        <taxon>Trifolium</taxon>
    </lineage>
</organism>
<comment type="caution">
    <text evidence="2">The sequence shown here is derived from an EMBL/GenBank/DDBJ whole genome shotgun (WGS) entry which is preliminary data.</text>
</comment>
<evidence type="ECO:0000313" key="5">
    <source>
        <dbReference type="Proteomes" id="UP000236291"/>
    </source>
</evidence>
<gene>
    <name evidence="2" type="ORF">L195_g031456</name>
    <name evidence="3" type="ORF">L195_g032859</name>
    <name evidence="4" type="ORF">L195_g033239</name>
</gene>
<dbReference type="SUPFAM" id="SSF81383">
    <property type="entry name" value="F-box domain"/>
    <property type="match status" value="1"/>
</dbReference>
<sequence length="381" mass="43841">MASTSRNEKKVSGANNYIPESIVFPILSKLPVKSLKRFSCVSKSWTHLFENPVFINMFRKNLVSKSHSLYNDDDDDVYFVLHQYVHSFRWDFYVLCGDKFEYKLKMDLPSSFHIRVIRILGSAMNGVFCIYDCDNHTMAALWNPATEEVKVIPPGSAEFQGHFTTEIVLHGFGYDHVTDDYKLIQHVSYITFTESSDDIHGLFWEIYSLKSNSWKKFNFDIPVRDWITGSDVYLNGECHWWGKVNNESYLVSFNLCKEAFLITPSPIENVQDGDVDLVVLYGHVAMISNRNKTSFQISILGEFGVKESWIKLFDVEPLSGIEQPIGTVMKGKIFFRKKDGELAYIDLITGLIQEIGIEGGKSWCQMVIYKKNLRRFGAINM</sequence>
<dbReference type="InterPro" id="IPR017451">
    <property type="entry name" value="F-box-assoc_interact_dom"/>
</dbReference>
<dbReference type="Gene3D" id="1.20.1280.50">
    <property type="match status" value="1"/>
</dbReference>
<name>A0A2K3LAF5_TRIPR</name>
<accession>A0A2K3LAF5</accession>
<dbReference type="InterPro" id="IPR001810">
    <property type="entry name" value="F-box_dom"/>
</dbReference>
<dbReference type="Pfam" id="PF07734">
    <property type="entry name" value="FBA_1"/>
    <property type="match status" value="1"/>
</dbReference>
<dbReference type="EMBL" id="ASHM01029166">
    <property type="protein sequence ID" value="PNX75519.1"/>
    <property type="molecule type" value="Genomic_DNA"/>
</dbReference>
<evidence type="ECO:0000259" key="1">
    <source>
        <dbReference type="SMART" id="SM00256"/>
    </source>
</evidence>
<dbReference type="NCBIfam" id="TIGR01640">
    <property type="entry name" value="F_box_assoc_1"/>
    <property type="match status" value="1"/>
</dbReference>
<evidence type="ECO:0000313" key="3">
    <source>
        <dbReference type="EMBL" id="PNX76900.1"/>
    </source>
</evidence>
<dbReference type="SMART" id="SM00256">
    <property type="entry name" value="FBOX"/>
    <property type="match status" value="1"/>
</dbReference>
<dbReference type="InterPro" id="IPR006527">
    <property type="entry name" value="F-box-assoc_dom_typ1"/>
</dbReference>
<reference evidence="2 5" key="1">
    <citation type="journal article" date="2014" name="Am. J. Bot.">
        <title>Genome assembly and annotation for red clover (Trifolium pratense; Fabaceae).</title>
        <authorList>
            <person name="Istvanek J."/>
            <person name="Jaros M."/>
            <person name="Krenek A."/>
            <person name="Repkova J."/>
        </authorList>
    </citation>
    <scope>NUCLEOTIDE SEQUENCE [LARGE SCALE GENOMIC DNA]</scope>
    <source>
        <strain evidence="5">cv. Tatra</strain>
        <tissue evidence="2">Young leaves</tissue>
    </source>
</reference>
<dbReference type="EMBL" id="ASHM01031454">
    <property type="protein sequence ID" value="PNX76900.1"/>
    <property type="molecule type" value="Genomic_DNA"/>
</dbReference>
<dbReference type="InterPro" id="IPR036047">
    <property type="entry name" value="F-box-like_dom_sf"/>
</dbReference>
<feature type="domain" description="F-box" evidence="1">
    <location>
        <begin position="18"/>
        <end position="57"/>
    </location>
</feature>
<dbReference type="PANTHER" id="PTHR31672:SF13">
    <property type="entry name" value="F-BOX PROTEIN CPR30-LIKE"/>
    <property type="match status" value="1"/>
</dbReference>
<evidence type="ECO:0000313" key="2">
    <source>
        <dbReference type="EMBL" id="PNX75519.1"/>
    </source>
</evidence>
<dbReference type="Pfam" id="PF00646">
    <property type="entry name" value="F-box"/>
    <property type="match status" value="1"/>
</dbReference>
<reference evidence="2 5" key="2">
    <citation type="journal article" date="2017" name="Front. Plant Sci.">
        <title>Gene Classification and Mining of Molecular Markers Useful in Red Clover (Trifolium pratense) Breeding.</title>
        <authorList>
            <person name="Istvanek J."/>
            <person name="Dluhosova J."/>
            <person name="Dluhos P."/>
            <person name="Patkova L."/>
            <person name="Nedelnik J."/>
            <person name="Repkova J."/>
        </authorList>
    </citation>
    <scope>NUCLEOTIDE SEQUENCE [LARGE SCALE GENOMIC DNA]</scope>
    <source>
        <strain evidence="5">cv. Tatra</strain>
        <tissue evidence="2">Young leaves</tissue>
    </source>
</reference>
<evidence type="ECO:0000313" key="4">
    <source>
        <dbReference type="EMBL" id="PNX77276.1"/>
    </source>
</evidence>
<dbReference type="Proteomes" id="UP000236291">
    <property type="component" value="Unassembled WGS sequence"/>
</dbReference>
<dbReference type="STRING" id="57577.A0A2K3LAF5"/>